<accession>A0A821K1T3</accession>
<evidence type="ECO:0000313" key="2">
    <source>
        <dbReference type="Proteomes" id="UP000663873"/>
    </source>
</evidence>
<gene>
    <name evidence="1" type="ORF">UJA718_LOCUS37780</name>
</gene>
<evidence type="ECO:0000313" key="1">
    <source>
        <dbReference type="EMBL" id="CAF4731105.1"/>
    </source>
</evidence>
<keyword evidence="2" id="KW-1185">Reference proteome</keyword>
<proteinExistence type="predicted"/>
<organism evidence="1 2">
    <name type="scientific">Rotaria socialis</name>
    <dbReference type="NCBI Taxonomy" id="392032"/>
    <lineage>
        <taxon>Eukaryota</taxon>
        <taxon>Metazoa</taxon>
        <taxon>Spiralia</taxon>
        <taxon>Gnathifera</taxon>
        <taxon>Rotifera</taxon>
        <taxon>Eurotatoria</taxon>
        <taxon>Bdelloidea</taxon>
        <taxon>Philodinida</taxon>
        <taxon>Philodinidae</taxon>
        <taxon>Rotaria</taxon>
    </lineage>
</organism>
<dbReference type="Proteomes" id="UP000663873">
    <property type="component" value="Unassembled WGS sequence"/>
</dbReference>
<comment type="caution">
    <text evidence="1">The sequence shown here is derived from an EMBL/GenBank/DDBJ whole genome shotgun (WGS) entry which is preliminary data.</text>
</comment>
<dbReference type="AlphaFoldDB" id="A0A821K1T3"/>
<feature type="non-terminal residue" evidence="1">
    <location>
        <position position="1"/>
    </location>
</feature>
<dbReference type="EMBL" id="CAJOBP010037938">
    <property type="protein sequence ID" value="CAF4731105.1"/>
    <property type="molecule type" value="Genomic_DNA"/>
</dbReference>
<protein>
    <submittedName>
        <fullName evidence="1">Uncharacterized protein</fullName>
    </submittedName>
</protein>
<sequence length="91" mass="10357">DQVFLCDLCRYYSLSSFDYQLHLNSHQNNVSISASTKLNISHEQSVESDGEMEDDDSANIFSKEQHPILYEHDEQMSDDEQATSATAMSFS</sequence>
<reference evidence="1" key="1">
    <citation type="submission" date="2021-02" db="EMBL/GenBank/DDBJ databases">
        <authorList>
            <person name="Nowell W R."/>
        </authorList>
    </citation>
    <scope>NUCLEOTIDE SEQUENCE</scope>
</reference>
<name>A0A821K1T3_9BILA</name>